<feature type="compositionally biased region" description="Acidic residues" evidence="1">
    <location>
        <begin position="361"/>
        <end position="380"/>
    </location>
</feature>
<feature type="compositionally biased region" description="Acidic residues" evidence="1">
    <location>
        <begin position="450"/>
        <end position="463"/>
    </location>
</feature>
<sequence>MWPQRGALLPCLVLAVLPFANGYAALKQPTYEKPVTDEELTSPITKYIDKSFHRYAEEVQSSKTGRGSSYSYIYSKYLSMVRREPMRLLEIGMGCSVHGGVNGLNTLALWRKYLTNTKISFVENDADCAKKHKAEIEAVAKGKVYVGDQEDVSVLNEIVEDAAQFSGYDIIVDDGGHKSSQMLTSFRVLWQALKSGGIYVVEDLSENYIEKPFLDKGTFTEFMKTALDIVQCRMKPEYMGPESPVKMEFKEFCASNAMDIISIECMPEACVLVKGKPRVRMVPEKAVDADKAEQGAVAKEEALGSGTADPAADMFNAKAVKEEKAIKKADADDTVVLKAPKKPGAKTSATLSKETLLRPDDADDEDPGLDEEFNGMEQEDTAPMPKPKKAPVEKAAAKVKAAKKAAKKAPEAVTEPVSKAPKKAAKEAPAKADSGAAAKVAAVKSAAFDSDGDEDDEEDDGFELSDGPSDEGTAINPMTEQDDIEEPAAEEEAFTDAFEEEDEEDFRHRKLLKL</sequence>
<feature type="compositionally biased region" description="Acidic residues" evidence="1">
    <location>
        <begin position="495"/>
        <end position="504"/>
    </location>
</feature>
<name>A0ABP1G236_9CHLO</name>
<protein>
    <submittedName>
        <fullName evidence="3">G6515 protein</fullName>
    </submittedName>
</protein>
<dbReference type="SUPFAM" id="SSF53335">
    <property type="entry name" value="S-adenosyl-L-methionine-dependent methyltransferases"/>
    <property type="match status" value="1"/>
</dbReference>
<feature type="region of interest" description="Disordered" evidence="1">
    <location>
        <begin position="495"/>
        <end position="514"/>
    </location>
</feature>
<reference evidence="3 4" key="1">
    <citation type="submission" date="2024-06" db="EMBL/GenBank/DDBJ databases">
        <authorList>
            <person name="Kraege A."/>
            <person name="Thomma B."/>
        </authorList>
    </citation>
    <scope>NUCLEOTIDE SEQUENCE [LARGE SCALE GENOMIC DNA]</scope>
</reference>
<comment type="caution">
    <text evidence="3">The sequence shown here is derived from an EMBL/GenBank/DDBJ whole genome shotgun (WGS) entry which is preliminary data.</text>
</comment>
<evidence type="ECO:0000313" key="3">
    <source>
        <dbReference type="EMBL" id="CAL5223917.1"/>
    </source>
</evidence>
<evidence type="ECO:0000313" key="4">
    <source>
        <dbReference type="Proteomes" id="UP001497392"/>
    </source>
</evidence>
<dbReference type="InterPro" id="IPR029063">
    <property type="entry name" value="SAM-dependent_MTases_sf"/>
</dbReference>
<proteinExistence type="predicted"/>
<feature type="chain" id="PRO_5046805900" evidence="2">
    <location>
        <begin position="23"/>
        <end position="514"/>
    </location>
</feature>
<keyword evidence="2" id="KW-0732">Signal</keyword>
<evidence type="ECO:0000256" key="2">
    <source>
        <dbReference type="SAM" id="SignalP"/>
    </source>
</evidence>
<dbReference type="Gene3D" id="3.40.50.150">
    <property type="entry name" value="Vaccinia Virus protein VP39"/>
    <property type="match status" value="1"/>
</dbReference>
<dbReference type="EMBL" id="CAXHTA020000009">
    <property type="protein sequence ID" value="CAL5223917.1"/>
    <property type="molecule type" value="Genomic_DNA"/>
</dbReference>
<feature type="compositionally biased region" description="Low complexity" evidence="1">
    <location>
        <begin position="431"/>
        <end position="449"/>
    </location>
</feature>
<gene>
    <name evidence="3" type="primary">g6515</name>
    <name evidence="3" type="ORF">VP750_LOCUS5576</name>
</gene>
<accession>A0ABP1G236</accession>
<dbReference type="Proteomes" id="UP001497392">
    <property type="component" value="Unassembled WGS sequence"/>
</dbReference>
<organism evidence="3 4">
    <name type="scientific">Coccomyxa viridis</name>
    <dbReference type="NCBI Taxonomy" id="1274662"/>
    <lineage>
        <taxon>Eukaryota</taxon>
        <taxon>Viridiplantae</taxon>
        <taxon>Chlorophyta</taxon>
        <taxon>core chlorophytes</taxon>
        <taxon>Trebouxiophyceae</taxon>
        <taxon>Trebouxiophyceae incertae sedis</taxon>
        <taxon>Coccomyxaceae</taxon>
        <taxon>Coccomyxa</taxon>
    </lineage>
</organism>
<feature type="region of interest" description="Disordered" evidence="1">
    <location>
        <begin position="342"/>
        <end position="488"/>
    </location>
</feature>
<feature type="signal peptide" evidence="2">
    <location>
        <begin position="1"/>
        <end position="22"/>
    </location>
</feature>
<keyword evidence="4" id="KW-1185">Reference proteome</keyword>
<evidence type="ECO:0000256" key="1">
    <source>
        <dbReference type="SAM" id="MobiDB-lite"/>
    </source>
</evidence>